<dbReference type="PROSITE" id="PS50011">
    <property type="entry name" value="PROTEIN_KINASE_DOM"/>
    <property type="match status" value="1"/>
</dbReference>
<keyword evidence="3 4" id="KW-0067">ATP-binding</keyword>
<dbReference type="EC" id="2.7.11.1" evidence="1"/>
<dbReference type="Gene3D" id="1.10.510.10">
    <property type="entry name" value="Transferase(Phosphotransferase) domain 1"/>
    <property type="match status" value="1"/>
</dbReference>
<comment type="similarity">
    <text evidence="5">Belongs to the protein kinase superfamily.</text>
</comment>
<evidence type="ECO:0000256" key="2">
    <source>
        <dbReference type="ARBA" id="ARBA00022741"/>
    </source>
</evidence>
<dbReference type="SMART" id="SM00220">
    <property type="entry name" value="S_TKc"/>
    <property type="match status" value="1"/>
</dbReference>
<dbReference type="SUPFAM" id="SSF56112">
    <property type="entry name" value="Protein kinase-like (PK-like)"/>
    <property type="match status" value="1"/>
</dbReference>
<sequence>MMDLRFGDKYRLIKKIGAGSFGEVYLGVHITDGEEVAVKLEGVGGKHSQLGHEAHVYKFLADGVGVPSMKWYGTENEYNAMVIELLGPSLEDLFNFCKRKFSLKTTLLLADQLLYRIEHVHSRNFIHCDLKPDNFLMGINKRANQVNIVDFGLAKAYRDHESLIHIPYREGKTLTGTARYASINNHLGIEQSCRDDIESLAYILIYFLRGSLPWQGLGGSTVTEKYDRIMDSKMTTPTESLGRGLPQEFVICLNYSRSLQFGDKPDYDYLRSLFRALFVREGYSDDYVFDWSLKTPNGDLSCVPTREQIAAQEHTVLVAGLTWSMQRMKLIDSHAWHEWGFSLEWTPAPDHHHHSSESRPDLDSLLDYC</sequence>
<dbReference type="GO" id="GO:0005737">
    <property type="term" value="C:cytoplasm"/>
    <property type="evidence" value="ECO:0000318"/>
    <property type="project" value="GO_Central"/>
</dbReference>
<dbReference type="GeneID" id="10540694"/>
<dbReference type="HOGENOM" id="CLU_019279_2_0_1"/>
<feature type="binding site" evidence="4">
    <location>
        <position position="39"/>
    </location>
    <ligand>
        <name>ATP</name>
        <dbReference type="ChEBI" id="CHEBI:30616"/>
    </ligand>
</feature>
<dbReference type="Pfam" id="PF00069">
    <property type="entry name" value="Pkinase"/>
    <property type="match status" value="1"/>
</dbReference>
<feature type="domain" description="Protein kinase" evidence="6">
    <location>
        <begin position="10"/>
        <end position="278"/>
    </location>
</feature>
<dbReference type="InterPro" id="IPR050235">
    <property type="entry name" value="CK1_Ser-Thr_kinase"/>
</dbReference>
<keyword evidence="7" id="KW-0808">Transferase</keyword>
<gene>
    <name evidence="7" type="ORF">PGTG_12976</name>
</gene>
<keyword evidence="2 4" id="KW-0547">Nucleotide-binding</keyword>
<dbReference type="eggNOG" id="KOG1164">
    <property type="taxonomic scope" value="Eukaryota"/>
</dbReference>
<reference key="1">
    <citation type="submission" date="2007-01" db="EMBL/GenBank/DDBJ databases">
        <title>The Genome Sequence of Puccinia graminis f. sp. tritici Strain CRL 75-36-700-3.</title>
        <authorList>
            <consortium name="The Broad Institute Genome Sequencing Platform"/>
            <person name="Birren B."/>
            <person name="Lander E."/>
            <person name="Galagan J."/>
            <person name="Nusbaum C."/>
            <person name="Devon K."/>
            <person name="Cuomo C."/>
            <person name="Jaffe D."/>
            <person name="Butler J."/>
            <person name="Alvarez P."/>
            <person name="Gnerre S."/>
            <person name="Grabherr M."/>
            <person name="Mauceli E."/>
            <person name="Brockman W."/>
            <person name="Young S."/>
            <person name="LaButti K."/>
            <person name="Sykes S."/>
            <person name="DeCaprio D."/>
            <person name="Crawford M."/>
            <person name="Koehrsen M."/>
            <person name="Engels R."/>
            <person name="Montgomery P."/>
            <person name="Pearson M."/>
            <person name="Howarth C."/>
            <person name="Larson L."/>
            <person name="White J."/>
            <person name="Zeng Q."/>
            <person name="Kodira C."/>
            <person name="Yandava C."/>
            <person name="Alvarado L."/>
            <person name="O'Leary S."/>
            <person name="Szabo L."/>
            <person name="Dean R."/>
            <person name="Schein J."/>
        </authorList>
    </citation>
    <scope>NUCLEOTIDE SEQUENCE</scope>
    <source>
        <strain>CRL 75-36-700-3</strain>
    </source>
</reference>
<dbReference type="InterPro" id="IPR008271">
    <property type="entry name" value="Ser/Thr_kinase_AS"/>
</dbReference>
<dbReference type="GO" id="GO:0006897">
    <property type="term" value="P:endocytosis"/>
    <property type="evidence" value="ECO:0000318"/>
    <property type="project" value="GO_Central"/>
</dbReference>
<evidence type="ECO:0000313" key="8">
    <source>
        <dbReference type="Proteomes" id="UP000008783"/>
    </source>
</evidence>
<evidence type="ECO:0000256" key="3">
    <source>
        <dbReference type="ARBA" id="ARBA00022840"/>
    </source>
</evidence>
<dbReference type="InterPro" id="IPR017441">
    <property type="entry name" value="Protein_kinase_ATP_BS"/>
</dbReference>
<dbReference type="RefSeq" id="XP_003331013.2">
    <property type="nucleotide sequence ID" value="XM_003330965.2"/>
</dbReference>
<dbReference type="STRING" id="418459.E3KQL9"/>
<dbReference type="GO" id="GO:0006282">
    <property type="term" value="P:regulation of DNA repair"/>
    <property type="evidence" value="ECO:0000318"/>
    <property type="project" value="GO_Central"/>
</dbReference>
<dbReference type="AlphaFoldDB" id="E3KQL9"/>
<dbReference type="GO" id="GO:0005524">
    <property type="term" value="F:ATP binding"/>
    <property type="evidence" value="ECO:0007669"/>
    <property type="project" value="UniProtKB-UniRule"/>
</dbReference>
<evidence type="ECO:0000256" key="4">
    <source>
        <dbReference type="PROSITE-ProRule" id="PRU10141"/>
    </source>
</evidence>
<keyword evidence="8" id="KW-1185">Reference proteome</keyword>
<dbReference type="KEGG" id="pgr:PGTG_12976"/>
<dbReference type="InterPro" id="IPR000719">
    <property type="entry name" value="Prot_kinase_dom"/>
</dbReference>
<dbReference type="Proteomes" id="UP000008783">
    <property type="component" value="Unassembled WGS sequence"/>
</dbReference>
<dbReference type="VEuPathDB" id="FungiDB:PGTG_12976"/>
<evidence type="ECO:0000256" key="5">
    <source>
        <dbReference type="RuleBase" id="RU000304"/>
    </source>
</evidence>
<dbReference type="GO" id="GO:0005634">
    <property type="term" value="C:nucleus"/>
    <property type="evidence" value="ECO:0000318"/>
    <property type="project" value="GO_Central"/>
</dbReference>
<evidence type="ECO:0000259" key="6">
    <source>
        <dbReference type="PROSITE" id="PS50011"/>
    </source>
</evidence>
<accession>E3KQL9</accession>
<dbReference type="PANTHER" id="PTHR11909">
    <property type="entry name" value="CASEIN KINASE-RELATED"/>
    <property type="match status" value="1"/>
</dbReference>
<dbReference type="GO" id="GO:0004674">
    <property type="term" value="F:protein serine/threonine kinase activity"/>
    <property type="evidence" value="ECO:0000318"/>
    <property type="project" value="GO_Central"/>
</dbReference>
<protein>
    <recommendedName>
        <fullName evidence="1">non-specific serine/threonine protein kinase</fullName>
        <ecNumber evidence="1">2.7.11.1</ecNumber>
    </recommendedName>
</protein>
<dbReference type="InParanoid" id="E3KQL9"/>
<dbReference type="FunFam" id="1.10.510.10:FF:000596">
    <property type="entry name" value="CK1 family protein kinase"/>
    <property type="match status" value="1"/>
</dbReference>
<dbReference type="InterPro" id="IPR011009">
    <property type="entry name" value="Kinase-like_dom_sf"/>
</dbReference>
<keyword evidence="7" id="KW-0418">Kinase</keyword>
<reference evidence="8" key="2">
    <citation type="journal article" date="2011" name="Proc. Natl. Acad. Sci. U.S.A.">
        <title>Obligate biotrophy features unraveled by the genomic analysis of rust fungi.</title>
        <authorList>
            <person name="Duplessis S."/>
            <person name="Cuomo C.A."/>
            <person name="Lin Y.-C."/>
            <person name="Aerts A."/>
            <person name="Tisserant E."/>
            <person name="Veneault-Fourrey C."/>
            <person name="Joly D.L."/>
            <person name="Hacquard S."/>
            <person name="Amselem J."/>
            <person name="Cantarel B.L."/>
            <person name="Chiu R."/>
            <person name="Coutinho P.M."/>
            <person name="Feau N."/>
            <person name="Field M."/>
            <person name="Frey P."/>
            <person name="Gelhaye E."/>
            <person name="Goldberg J."/>
            <person name="Grabherr M.G."/>
            <person name="Kodira C.D."/>
            <person name="Kohler A."/>
            <person name="Kuees U."/>
            <person name="Lindquist E.A."/>
            <person name="Lucas S.M."/>
            <person name="Mago R."/>
            <person name="Mauceli E."/>
            <person name="Morin E."/>
            <person name="Murat C."/>
            <person name="Pangilinan J.L."/>
            <person name="Park R."/>
            <person name="Pearson M."/>
            <person name="Quesneville H."/>
            <person name="Rouhier N."/>
            <person name="Sakthikumar S."/>
            <person name="Salamov A.A."/>
            <person name="Schmutz J."/>
            <person name="Selles B."/>
            <person name="Shapiro H."/>
            <person name="Tanguay P."/>
            <person name="Tuskan G.A."/>
            <person name="Henrissat B."/>
            <person name="Van de Peer Y."/>
            <person name="Rouze P."/>
            <person name="Ellis J.G."/>
            <person name="Dodds P.N."/>
            <person name="Schein J.E."/>
            <person name="Zhong S."/>
            <person name="Hamelin R.C."/>
            <person name="Grigoriev I.V."/>
            <person name="Szabo L.J."/>
            <person name="Martin F."/>
        </authorList>
    </citation>
    <scope>NUCLEOTIDE SEQUENCE [LARGE SCALE GENOMIC DNA]</scope>
    <source>
        <strain evidence="8">CRL 75-36-700-3 / race SCCL</strain>
    </source>
</reference>
<dbReference type="GO" id="GO:0007165">
    <property type="term" value="P:signal transduction"/>
    <property type="evidence" value="ECO:0000318"/>
    <property type="project" value="GO_Central"/>
</dbReference>
<keyword evidence="5" id="KW-0723">Serine/threonine-protein kinase</keyword>
<organism evidence="7 8">
    <name type="scientific">Puccinia graminis f. sp. tritici (strain CRL 75-36-700-3 / race SCCL)</name>
    <name type="common">Black stem rust fungus</name>
    <dbReference type="NCBI Taxonomy" id="418459"/>
    <lineage>
        <taxon>Eukaryota</taxon>
        <taxon>Fungi</taxon>
        <taxon>Dikarya</taxon>
        <taxon>Basidiomycota</taxon>
        <taxon>Pucciniomycotina</taxon>
        <taxon>Pucciniomycetes</taxon>
        <taxon>Pucciniales</taxon>
        <taxon>Pucciniaceae</taxon>
        <taxon>Puccinia</taxon>
    </lineage>
</organism>
<proteinExistence type="inferred from homology"/>
<evidence type="ECO:0000256" key="1">
    <source>
        <dbReference type="ARBA" id="ARBA00012513"/>
    </source>
</evidence>
<dbReference type="PROSITE" id="PS00108">
    <property type="entry name" value="PROTEIN_KINASE_ST"/>
    <property type="match status" value="1"/>
</dbReference>
<dbReference type="PROSITE" id="PS00107">
    <property type="entry name" value="PROTEIN_KINASE_ATP"/>
    <property type="match status" value="1"/>
</dbReference>
<evidence type="ECO:0000313" key="7">
    <source>
        <dbReference type="EMBL" id="EFP86594.2"/>
    </source>
</evidence>
<name>E3KQL9_PUCGT</name>
<dbReference type="EMBL" id="DS178301">
    <property type="protein sequence ID" value="EFP86594.2"/>
    <property type="molecule type" value="Genomic_DNA"/>
</dbReference>
<dbReference type="OrthoDB" id="2508538at2759"/>